<reference evidence="1 4" key="2">
    <citation type="submission" date="2018-02" db="EMBL/GenBank/DDBJ databases">
        <title>Acetobacter orientalis genome.</title>
        <authorList>
            <person name="Nakashima N."/>
            <person name="Tamura T."/>
        </authorList>
    </citation>
    <scope>NUCLEOTIDE SEQUENCE [LARGE SCALE GENOMIC DNA]</scope>
    <source>
        <strain evidence="1 4">FAN1</strain>
    </source>
</reference>
<accession>A0A0D6NJB0</accession>
<accession>A0A2Z5ZIC1</accession>
<organism evidence="1 4">
    <name type="scientific">Acetobacter orientalis</name>
    <dbReference type="NCBI Taxonomy" id="146474"/>
    <lineage>
        <taxon>Bacteria</taxon>
        <taxon>Pseudomonadati</taxon>
        <taxon>Pseudomonadota</taxon>
        <taxon>Alphaproteobacteria</taxon>
        <taxon>Acetobacterales</taxon>
        <taxon>Acetobacteraceae</taxon>
        <taxon>Acetobacter</taxon>
    </lineage>
</organism>
<keyword evidence="3" id="KW-1185">Reference proteome</keyword>
<reference evidence="2 3" key="1">
    <citation type="submission" date="2012-11" db="EMBL/GenBank/DDBJ databases">
        <title>Whole genome sequence of Acetobacter orientalis 21F-2.</title>
        <authorList>
            <person name="Azuma Y."/>
            <person name="Higashiura N."/>
            <person name="Hirakawa H."/>
            <person name="Matsushita K."/>
        </authorList>
    </citation>
    <scope>NUCLEOTIDE SEQUENCE [LARGE SCALE GENOMIC DNA]</scope>
    <source>
        <strain evidence="2 3">21F-2</strain>
    </source>
</reference>
<gene>
    <name evidence="2" type="ORF">Abor_013_003</name>
    <name evidence="1" type="ORF">AcetOrient_orf02828</name>
</gene>
<evidence type="ECO:0000313" key="3">
    <source>
        <dbReference type="Proteomes" id="UP000032670"/>
    </source>
</evidence>
<dbReference type="KEGG" id="aot:AcetOri_orf02828"/>
<dbReference type="STRING" id="1231341.Abor_013_003"/>
<evidence type="ECO:0000313" key="1">
    <source>
        <dbReference type="EMBL" id="BBC80231.1"/>
    </source>
</evidence>
<dbReference type="InterPro" id="IPR015421">
    <property type="entry name" value="PyrdxlP-dep_Trfase_major"/>
</dbReference>
<evidence type="ECO:0000313" key="4">
    <source>
        <dbReference type="Proteomes" id="UP000270034"/>
    </source>
</evidence>
<evidence type="ECO:0000313" key="2">
    <source>
        <dbReference type="EMBL" id="GAN65693.1"/>
    </source>
</evidence>
<dbReference type="Proteomes" id="UP000270034">
    <property type="component" value="Chromosome"/>
</dbReference>
<protein>
    <submittedName>
        <fullName evidence="1">GMP reductase</fullName>
    </submittedName>
</protein>
<dbReference type="RefSeq" id="WP_048840751.1">
    <property type="nucleotide sequence ID" value="NZ_BAMX01000013.1"/>
</dbReference>
<dbReference type="Gene3D" id="3.40.640.10">
    <property type="entry name" value="Type I PLP-dependent aspartate aminotransferase-like (Major domain)"/>
    <property type="match status" value="1"/>
</dbReference>
<dbReference type="EMBL" id="BAMX01000013">
    <property type="protein sequence ID" value="GAN65693.1"/>
    <property type="molecule type" value="Genomic_DNA"/>
</dbReference>
<sequence>MKTQKLKALSQRLHAPEVKVLAGYCYFSFNEKLTLPFEVQRDGHIIFGPLCLGENAQAAFYVRHALELAFLLQDLKNTPLETVKILVVSARNAARFWLLDHDGQAPCPVTWGKAYAAQHPPSQHILAQSLAQLLPLCNAPETTLPLSGPEWSHFLAWLATVWPSIGPVEALMAEGGDGRLNIDATTGLNHYGCSHRPRPWAVTFASSTASSLSERGFAAGEHMRLAFMKAIIEEKSDNFLTKTADETRKFLADFFGLSAYQGVILSPSGTDSALFTLALSGLKNRPVTTILTAPDETGSGIPLAAQGCHFAQETACGVQVEKGKLIDGFKEKSVCLVLPLRNKEGGVLPASSVVQACQVMVAEAIEKGQHVLLHVLDLSKTGLLAPDMQAIEHLAQIYPEQLDIVVDVCQARLMPERVQAYLAKQWAVMVTGSKFYTGPPFCGALLLPQSWRQRLEYTVLPSGLQAYAHQSEWPQAPACRGLAAGYNHGLLLRWAAARAEMEAFAAVPVPAVQQRLHQFLHAVTQAILLNPDLQLVTPFVPQRPALPQDWDRQQTILSLMVRAPEAADIDTPLDFERCRKLYQWLNADLSPYVPATDKPLAALLCHVGQPVALPHPHALKGMAAALRLSAGARLVSGEPSHNGLGLEARMVRESADAKKVLDKISLILAHWPAIAQADPLPSYRPLSGALESTDPHNAVLFGRMGQGAVTFSSLAIGPS</sequence>
<proteinExistence type="predicted"/>
<dbReference type="InterPro" id="IPR015424">
    <property type="entry name" value="PyrdxlP-dep_Trfase"/>
</dbReference>
<dbReference type="AlphaFoldDB" id="A0A2Z5ZIC1"/>
<dbReference type="Proteomes" id="UP000032670">
    <property type="component" value="Unassembled WGS sequence"/>
</dbReference>
<dbReference type="SUPFAM" id="SSF53383">
    <property type="entry name" value="PLP-dependent transferases"/>
    <property type="match status" value="1"/>
</dbReference>
<dbReference type="GeneID" id="76203843"/>
<name>A0A2Z5ZIC1_9PROT</name>
<dbReference type="EMBL" id="AP018515">
    <property type="protein sequence ID" value="BBC80231.1"/>
    <property type="molecule type" value="Genomic_DNA"/>
</dbReference>